<sequence>MTTNNNPKYSRDSFSISFDQSMLQVSYLSSLLRILQATLREVGQTGGKTRQRFEQKPYPVLMMTISSVENSLGMEMLFADSSNSSILSKFSRQVFEAFLDRFSKYISDLPQPSLFGGAAPESSKVSPDKPLSVRMDQIHRELRRAGKVTIHVGERSIRIEGESMEIK</sequence>
<organism evidence="1">
    <name type="scientific">marine metagenome</name>
    <dbReference type="NCBI Taxonomy" id="408172"/>
    <lineage>
        <taxon>unclassified sequences</taxon>
        <taxon>metagenomes</taxon>
        <taxon>ecological metagenomes</taxon>
    </lineage>
</organism>
<name>A0A383BLN8_9ZZZZ</name>
<evidence type="ECO:0000313" key="1">
    <source>
        <dbReference type="EMBL" id="SVE21116.1"/>
    </source>
</evidence>
<reference evidence="1" key="1">
    <citation type="submission" date="2018-05" db="EMBL/GenBank/DDBJ databases">
        <authorList>
            <person name="Lanie J.A."/>
            <person name="Ng W.-L."/>
            <person name="Kazmierczak K.M."/>
            <person name="Andrzejewski T.M."/>
            <person name="Davidsen T.M."/>
            <person name="Wayne K.J."/>
            <person name="Tettelin H."/>
            <person name="Glass J.I."/>
            <person name="Rusch D."/>
            <person name="Podicherti R."/>
            <person name="Tsui H.-C.T."/>
            <person name="Winkler M.E."/>
        </authorList>
    </citation>
    <scope>NUCLEOTIDE SEQUENCE</scope>
</reference>
<accession>A0A383BLN8</accession>
<dbReference type="EMBL" id="UINC01201667">
    <property type="protein sequence ID" value="SVE21116.1"/>
    <property type="molecule type" value="Genomic_DNA"/>
</dbReference>
<proteinExistence type="predicted"/>
<gene>
    <name evidence="1" type="ORF">METZ01_LOCUS473970</name>
</gene>
<protein>
    <submittedName>
        <fullName evidence="1">Uncharacterized protein</fullName>
    </submittedName>
</protein>
<dbReference type="AlphaFoldDB" id="A0A383BLN8"/>